<dbReference type="EMBL" id="LAZR01000352">
    <property type="protein sequence ID" value="KKN72968.1"/>
    <property type="molecule type" value="Genomic_DNA"/>
</dbReference>
<protein>
    <submittedName>
        <fullName evidence="1">Uncharacterized protein</fullName>
    </submittedName>
</protein>
<dbReference type="AlphaFoldDB" id="A0A0F9W4J9"/>
<reference evidence="1" key="1">
    <citation type="journal article" date="2015" name="Nature">
        <title>Complex archaea that bridge the gap between prokaryotes and eukaryotes.</title>
        <authorList>
            <person name="Spang A."/>
            <person name="Saw J.H."/>
            <person name="Jorgensen S.L."/>
            <person name="Zaremba-Niedzwiedzka K."/>
            <person name="Martijn J."/>
            <person name="Lind A.E."/>
            <person name="van Eijk R."/>
            <person name="Schleper C."/>
            <person name="Guy L."/>
            <person name="Ettema T.J."/>
        </authorList>
    </citation>
    <scope>NUCLEOTIDE SEQUENCE</scope>
</reference>
<sequence length="92" mass="11082">MDIEEFKMVKFPEEIYSISPIDNDNEDIKYFVQKLKSDSKVNIERYGSVPMVVEIDSWRGYFNTNDHLIYIPSMDRFTKIKGHILSYIYLYR</sequence>
<accession>A0A0F9W4J9</accession>
<gene>
    <name evidence="1" type="ORF">LCGC14_0405220</name>
</gene>
<name>A0A0F9W4J9_9ZZZZ</name>
<comment type="caution">
    <text evidence="1">The sequence shown here is derived from an EMBL/GenBank/DDBJ whole genome shotgun (WGS) entry which is preliminary data.</text>
</comment>
<proteinExistence type="predicted"/>
<evidence type="ECO:0000313" key="1">
    <source>
        <dbReference type="EMBL" id="KKN72968.1"/>
    </source>
</evidence>
<organism evidence="1">
    <name type="scientific">marine sediment metagenome</name>
    <dbReference type="NCBI Taxonomy" id="412755"/>
    <lineage>
        <taxon>unclassified sequences</taxon>
        <taxon>metagenomes</taxon>
        <taxon>ecological metagenomes</taxon>
    </lineage>
</organism>